<protein>
    <recommendedName>
        <fullName evidence="1">Amidohydrolase-related domain-containing protein</fullName>
    </recommendedName>
</protein>
<dbReference type="NCBIfam" id="NF006056">
    <property type="entry name" value="PRK08204.1"/>
    <property type="match status" value="1"/>
</dbReference>
<accession>A0AAN7W712</accession>
<organism evidence="2 3">
    <name type="scientific">Elasticomyces elasticus</name>
    <dbReference type="NCBI Taxonomy" id="574655"/>
    <lineage>
        <taxon>Eukaryota</taxon>
        <taxon>Fungi</taxon>
        <taxon>Dikarya</taxon>
        <taxon>Ascomycota</taxon>
        <taxon>Pezizomycotina</taxon>
        <taxon>Dothideomycetes</taxon>
        <taxon>Dothideomycetidae</taxon>
        <taxon>Mycosphaerellales</taxon>
        <taxon>Teratosphaeriaceae</taxon>
        <taxon>Elasticomyces</taxon>
    </lineage>
</organism>
<gene>
    <name evidence="2" type="ORF">LTR97_005594</name>
</gene>
<dbReference type="Gene3D" id="2.30.40.10">
    <property type="entry name" value="Urease, subunit C, domain 1"/>
    <property type="match status" value="1"/>
</dbReference>
<dbReference type="PANTHER" id="PTHR43794">
    <property type="entry name" value="AMINOHYDROLASE SSNA-RELATED"/>
    <property type="match status" value="1"/>
</dbReference>
<proteinExistence type="predicted"/>
<dbReference type="GO" id="GO:0016810">
    <property type="term" value="F:hydrolase activity, acting on carbon-nitrogen (but not peptide) bonds"/>
    <property type="evidence" value="ECO:0007669"/>
    <property type="project" value="InterPro"/>
</dbReference>
<name>A0AAN7W712_9PEZI</name>
<dbReference type="SUPFAM" id="SSF51556">
    <property type="entry name" value="Metallo-dependent hydrolases"/>
    <property type="match status" value="1"/>
</dbReference>
<evidence type="ECO:0000259" key="1">
    <source>
        <dbReference type="Pfam" id="PF01979"/>
    </source>
</evidence>
<dbReference type="AlphaFoldDB" id="A0AAN7W712"/>
<dbReference type="InterPro" id="IPR011059">
    <property type="entry name" value="Metal-dep_hydrolase_composite"/>
</dbReference>
<sequence>MSSTIIIKNATVVSVDDAIGTVPNCDVLVEDGLIKAVGPGLEYPPVATVLDATDAIVSPGFIDTHRHTWQTQLRTIGADYVLSDYILNLRQIYGASYSVHDAYLGNFCGALDSIDNGITYLIDHSHIANSPDHADAAIRGLQDARIRATFCYAMYANPHWSGSCMDKEREEATPDWRLEDVRRVATQFFAASQPDDLLRLGFALSEPDMTPIDRLVHEIDFARSIGCKVITGHFNFGKWDPGNFIVRQFAQRGILGPDLLFSHGNTMADDELDAIAKHGCGISSTPDTELQMGMSHPVAFKARDRGCTAASLGVDVVCSAPADMFAQMRLILQAQRHLEHDAQEGAPLKMSRRCEEVLSFATKGGAKAVGLESVIGSITPGKRADLLITRCDAPRMTPIHDPVGALVLYANASDIDTVLINGEIVKSGGKLTNIDWPKVRAELLASVDSIMKRASNVPMDDVKATRDYMVNTINVINQRRKVNRAKLS</sequence>
<feature type="domain" description="Amidohydrolase-related" evidence="1">
    <location>
        <begin position="56"/>
        <end position="425"/>
    </location>
</feature>
<dbReference type="EMBL" id="JAVRQU010000008">
    <property type="protein sequence ID" value="KAK5699466.1"/>
    <property type="molecule type" value="Genomic_DNA"/>
</dbReference>
<dbReference type="Pfam" id="PF01979">
    <property type="entry name" value="Amidohydro_1"/>
    <property type="match status" value="1"/>
</dbReference>
<dbReference type="SUPFAM" id="SSF51338">
    <property type="entry name" value="Composite domain of metallo-dependent hydrolases"/>
    <property type="match status" value="2"/>
</dbReference>
<dbReference type="InterPro" id="IPR006680">
    <property type="entry name" value="Amidohydro-rel"/>
</dbReference>
<dbReference type="PANTHER" id="PTHR43794:SF5">
    <property type="entry name" value="CHLOROHYDROLASE FAMILY PROTEIN"/>
    <property type="match status" value="1"/>
</dbReference>
<dbReference type="Gene3D" id="3.20.20.140">
    <property type="entry name" value="Metal-dependent hydrolases"/>
    <property type="match status" value="1"/>
</dbReference>
<dbReference type="InterPro" id="IPR032466">
    <property type="entry name" value="Metal_Hydrolase"/>
</dbReference>
<reference evidence="2" key="1">
    <citation type="submission" date="2023-08" db="EMBL/GenBank/DDBJ databases">
        <title>Black Yeasts Isolated from many extreme environments.</title>
        <authorList>
            <person name="Coleine C."/>
            <person name="Stajich J.E."/>
            <person name="Selbmann L."/>
        </authorList>
    </citation>
    <scope>NUCLEOTIDE SEQUENCE</scope>
    <source>
        <strain evidence="2">CCFEE 5810</strain>
    </source>
</reference>
<dbReference type="Proteomes" id="UP001310594">
    <property type="component" value="Unassembled WGS sequence"/>
</dbReference>
<evidence type="ECO:0000313" key="3">
    <source>
        <dbReference type="Proteomes" id="UP001310594"/>
    </source>
</evidence>
<evidence type="ECO:0000313" key="2">
    <source>
        <dbReference type="EMBL" id="KAK5699466.1"/>
    </source>
</evidence>
<dbReference type="InterPro" id="IPR050287">
    <property type="entry name" value="MTA/SAH_deaminase"/>
</dbReference>
<comment type="caution">
    <text evidence="2">The sequence shown here is derived from an EMBL/GenBank/DDBJ whole genome shotgun (WGS) entry which is preliminary data.</text>
</comment>